<protein>
    <submittedName>
        <fullName evidence="1">Uncharacterized protein</fullName>
    </submittedName>
</protein>
<dbReference type="AlphaFoldDB" id="A0A9N7MPM6"/>
<evidence type="ECO:0000313" key="2">
    <source>
        <dbReference type="Proteomes" id="UP001153555"/>
    </source>
</evidence>
<organism evidence="1 2">
    <name type="scientific">Striga hermonthica</name>
    <name type="common">Purple witchweed</name>
    <name type="synonym">Buchnera hermonthica</name>
    <dbReference type="NCBI Taxonomy" id="68872"/>
    <lineage>
        <taxon>Eukaryota</taxon>
        <taxon>Viridiplantae</taxon>
        <taxon>Streptophyta</taxon>
        <taxon>Embryophyta</taxon>
        <taxon>Tracheophyta</taxon>
        <taxon>Spermatophyta</taxon>
        <taxon>Magnoliopsida</taxon>
        <taxon>eudicotyledons</taxon>
        <taxon>Gunneridae</taxon>
        <taxon>Pentapetalae</taxon>
        <taxon>asterids</taxon>
        <taxon>lamiids</taxon>
        <taxon>Lamiales</taxon>
        <taxon>Orobanchaceae</taxon>
        <taxon>Buchnereae</taxon>
        <taxon>Striga</taxon>
    </lineage>
</organism>
<proteinExistence type="predicted"/>
<feature type="non-terminal residue" evidence="1">
    <location>
        <position position="106"/>
    </location>
</feature>
<reference evidence="1" key="1">
    <citation type="submission" date="2019-12" db="EMBL/GenBank/DDBJ databases">
        <authorList>
            <person name="Scholes J."/>
        </authorList>
    </citation>
    <scope>NUCLEOTIDE SEQUENCE</scope>
</reference>
<dbReference type="EMBL" id="CACSLK010009942">
    <property type="protein sequence ID" value="CAA0812283.1"/>
    <property type="molecule type" value="Genomic_DNA"/>
</dbReference>
<name>A0A9N7MPM6_STRHE</name>
<gene>
    <name evidence="1" type="ORF">SHERM_13030</name>
</gene>
<keyword evidence="2" id="KW-1185">Reference proteome</keyword>
<comment type="caution">
    <text evidence="1">The sequence shown here is derived from an EMBL/GenBank/DDBJ whole genome shotgun (WGS) entry which is preliminary data.</text>
</comment>
<dbReference type="Proteomes" id="UP001153555">
    <property type="component" value="Unassembled WGS sequence"/>
</dbReference>
<evidence type="ECO:0000313" key="1">
    <source>
        <dbReference type="EMBL" id="CAA0812283.1"/>
    </source>
</evidence>
<feature type="non-terminal residue" evidence="1">
    <location>
        <position position="1"/>
    </location>
</feature>
<accession>A0A9N7MPM6</accession>
<sequence length="106" mass="11894">YLLTANAGNRLCVAYNGVSCVGPWRGSTGTSRLDFCAFTCTCIYVEFMHACLPSLRDTHTWPLSIHVLNVTPFGWFHFTLDVLRLTSSIPSGLPLLDTRWCRPPCR</sequence>